<reference evidence="3" key="1">
    <citation type="submission" date="2017-05" db="EMBL/GenBank/DDBJ databases">
        <title>The Genome Sequence of Enterococcus sp. 4G2_DIV0659.</title>
        <authorList>
            <consortium name="The Broad Institute Genomics Platform"/>
            <consortium name="The Broad Institute Genomic Center for Infectious Diseases"/>
            <person name="Earl A."/>
            <person name="Manson A."/>
            <person name="Schwartman J."/>
            <person name="Gilmore M."/>
            <person name="Abouelleil A."/>
            <person name="Cao P."/>
            <person name="Chapman S."/>
            <person name="Cusick C."/>
            <person name="Shea T."/>
            <person name="Young S."/>
            <person name="Neafsey D."/>
            <person name="Nusbaum C."/>
            <person name="Birren B."/>
        </authorList>
    </citation>
    <scope>NUCLEOTIDE SEQUENCE [LARGE SCALE GENOMIC DNA]</scope>
    <source>
        <strain evidence="3">4G2_DIV0659</strain>
    </source>
</reference>
<comment type="caution">
    <text evidence="3">The sequence shown here is derived from an EMBL/GenBank/DDBJ whole genome shotgun (WGS) entry which is preliminary data.</text>
</comment>
<dbReference type="Proteomes" id="UP000195139">
    <property type="component" value="Unassembled WGS sequence"/>
</dbReference>
<reference evidence="2 4" key="2">
    <citation type="submission" date="2018-07" db="EMBL/GenBank/DDBJ databases">
        <title>The Genome Sequence of Enterococcus sp. DIV0659b.</title>
        <authorList>
            <consortium name="The Broad Institute Genomics Platform"/>
            <consortium name="The Broad Institute Genomic Center for Infectious Diseases"/>
            <person name="Earl A."/>
            <person name="Manson A."/>
            <person name="Schwartman J."/>
            <person name="Gilmore M."/>
            <person name="Abouelleil A."/>
            <person name="Cao P."/>
            <person name="Chapman S."/>
            <person name="Cusick C."/>
            <person name="Shea T."/>
            <person name="Young S."/>
            <person name="Neafsey D."/>
            <person name="Nusbaum C."/>
            <person name="Birren B."/>
        </authorList>
    </citation>
    <scope>NUCLEOTIDE SEQUENCE [LARGE SCALE GENOMIC DNA]</scope>
    <source>
        <strain evidence="2 4">4G2_DIV0659</strain>
    </source>
</reference>
<gene>
    <name evidence="2" type="ORF">A5880_000883</name>
    <name evidence="3" type="ORF">A5880_002551</name>
</gene>
<protein>
    <recommendedName>
        <fullName evidence="5">Pre-toxin TG domain-containing protein</fullName>
    </recommendedName>
</protein>
<evidence type="ECO:0000313" key="2">
    <source>
        <dbReference type="EMBL" id="MEI5993337.1"/>
    </source>
</evidence>
<feature type="region of interest" description="Disordered" evidence="1">
    <location>
        <begin position="108"/>
        <end position="155"/>
    </location>
</feature>
<sequence length="218" mass="24087">MKDGKIVSPNDHSNLYNQLEKCKDYLGKDQYKVEEVKVMRNEIPFSPALGGILGNIGKVGKGIDIIRKGIGTVKVGKSAVEAINSARNVQASKRVRAVNPEDLLPQQGLVTGEVEGAPPVDAGKQGKHQEGHRNNKQSKEDKSTWIDGGNGVADTQEAWQKGRWVPNREVTVKEYDSDEVVGSDGETKKIKVHIDEKGNIHGYPDIPIEVRRKFNERK</sequence>
<dbReference type="AlphaFoldDB" id="A0A242CED6"/>
<evidence type="ECO:0000313" key="3">
    <source>
        <dbReference type="EMBL" id="OTO08280.1"/>
    </source>
</evidence>
<proteinExistence type="predicted"/>
<dbReference type="EMBL" id="NGLE02000001">
    <property type="protein sequence ID" value="MEI5993337.1"/>
    <property type="molecule type" value="Genomic_DNA"/>
</dbReference>
<name>A0A242CED6_9ENTE</name>
<dbReference type="RefSeq" id="WP_086331413.1">
    <property type="nucleotide sequence ID" value="NZ_NGLE02000001.1"/>
</dbReference>
<keyword evidence="4" id="KW-1185">Reference proteome</keyword>
<evidence type="ECO:0008006" key="5">
    <source>
        <dbReference type="Google" id="ProtNLM"/>
    </source>
</evidence>
<evidence type="ECO:0000256" key="1">
    <source>
        <dbReference type="SAM" id="MobiDB-lite"/>
    </source>
</evidence>
<dbReference type="OrthoDB" id="6636741at2"/>
<accession>A0A242CED6</accession>
<evidence type="ECO:0000313" key="4">
    <source>
        <dbReference type="Proteomes" id="UP000195139"/>
    </source>
</evidence>
<dbReference type="EMBL" id="NGLE01000003">
    <property type="protein sequence ID" value="OTO08280.1"/>
    <property type="molecule type" value="Genomic_DNA"/>
</dbReference>
<feature type="compositionally biased region" description="Basic and acidic residues" evidence="1">
    <location>
        <begin position="127"/>
        <end position="144"/>
    </location>
</feature>
<dbReference type="STRING" id="1834181.A5880_002551"/>
<organism evidence="3">
    <name type="scientific">Candidatus Enterococcus mansonii</name>
    <dbReference type="NCBI Taxonomy" id="1834181"/>
    <lineage>
        <taxon>Bacteria</taxon>
        <taxon>Bacillati</taxon>
        <taxon>Bacillota</taxon>
        <taxon>Bacilli</taxon>
        <taxon>Lactobacillales</taxon>
        <taxon>Enterococcaceae</taxon>
        <taxon>Enterococcus</taxon>
    </lineage>
</organism>